<evidence type="ECO:0000256" key="9">
    <source>
        <dbReference type="RuleBase" id="RU003624"/>
    </source>
</evidence>
<evidence type="ECO:0000259" key="11">
    <source>
        <dbReference type="PROSITE" id="PS50823"/>
    </source>
</evidence>
<evidence type="ECO:0000256" key="1">
    <source>
        <dbReference type="ARBA" id="ARBA00010761"/>
    </source>
</evidence>
<dbReference type="SMART" id="SM00322">
    <property type="entry name" value="KH"/>
    <property type="match status" value="1"/>
</dbReference>
<dbReference type="Proteomes" id="UP000319976">
    <property type="component" value="Chromosome"/>
</dbReference>
<dbReference type="Gene3D" id="3.30.300.20">
    <property type="match status" value="1"/>
</dbReference>
<dbReference type="InterPro" id="IPR004087">
    <property type="entry name" value="KH_dom"/>
</dbReference>
<dbReference type="EMBL" id="CP036316">
    <property type="protein sequence ID" value="QDT64603.1"/>
    <property type="molecule type" value="Genomic_DNA"/>
</dbReference>
<keyword evidence="5 8" id="KW-0687">Ribonucleoprotein</keyword>
<dbReference type="Pfam" id="PF00189">
    <property type="entry name" value="Ribosomal_S3_C"/>
    <property type="match status" value="1"/>
</dbReference>
<organism evidence="12 13">
    <name type="scientific">Calycomorphotria hydatis</name>
    <dbReference type="NCBI Taxonomy" id="2528027"/>
    <lineage>
        <taxon>Bacteria</taxon>
        <taxon>Pseudomonadati</taxon>
        <taxon>Planctomycetota</taxon>
        <taxon>Planctomycetia</taxon>
        <taxon>Planctomycetales</taxon>
        <taxon>Planctomycetaceae</taxon>
        <taxon>Calycomorphotria</taxon>
    </lineage>
</organism>
<dbReference type="InterPro" id="IPR004044">
    <property type="entry name" value="KH_dom_type_2"/>
</dbReference>
<dbReference type="PROSITE" id="PS50823">
    <property type="entry name" value="KH_TYPE_2"/>
    <property type="match status" value="1"/>
</dbReference>
<evidence type="ECO:0000313" key="13">
    <source>
        <dbReference type="Proteomes" id="UP000319976"/>
    </source>
</evidence>
<evidence type="ECO:0000256" key="5">
    <source>
        <dbReference type="ARBA" id="ARBA00023274"/>
    </source>
</evidence>
<evidence type="ECO:0000256" key="3">
    <source>
        <dbReference type="ARBA" id="ARBA00022884"/>
    </source>
</evidence>
<comment type="similarity">
    <text evidence="1 8 9">Belongs to the universal ribosomal protein uS3 family.</text>
</comment>
<evidence type="ECO:0000256" key="2">
    <source>
        <dbReference type="ARBA" id="ARBA00022730"/>
    </source>
</evidence>
<evidence type="ECO:0000256" key="7">
    <source>
        <dbReference type="ARBA" id="ARBA00035257"/>
    </source>
</evidence>
<comment type="subunit">
    <text evidence="8">Part of the 30S ribosomal subunit. Forms a tight complex with proteins S10 and S14.</text>
</comment>
<dbReference type="KEGG" id="chya:V22_18380"/>
<dbReference type="GO" id="GO:0003735">
    <property type="term" value="F:structural constituent of ribosome"/>
    <property type="evidence" value="ECO:0007669"/>
    <property type="project" value="InterPro"/>
</dbReference>
<dbReference type="InterPro" id="IPR001351">
    <property type="entry name" value="Ribosomal_uS3_C"/>
</dbReference>
<dbReference type="InterPro" id="IPR009019">
    <property type="entry name" value="KH_sf_prok-type"/>
</dbReference>
<feature type="region of interest" description="Disordered" evidence="10">
    <location>
        <begin position="211"/>
        <end position="233"/>
    </location>
</feature>
<dbReference type="RefSeq" id="WP_145261909.1">
    <property type="nucleotide sequence ID" value="NZ_CP036316.1"/>
</dbReference>
<dbReference type="GO" id="GO:0003729">
    <property type="term" value="F:mRNA binding"/>
    <property type="evidence" value="ECO:0007669"/>
    <property type="project" value="UniProtKB-UniRule"/>
</dbReference>
<evidence type="ECO:0000256" key="8">
    <source>
        <dbReference type="HAMAP-Rule" id="MF_01309"/>
    </source>
</evidence>
<dbReference type="SUPFAM" id="SSF54821">
    <property type="entry name" value="Ribosomal protein S3 C-terminal domain"/>
    <property type="match status" value="1"/>
</dbReference>
<keyword evidence="4 8" id="KW-0689">Ribosomal protein</keyword>
<accession>A0A517T899</accession>
<gene>
    <name evidence="8 12" type="primary">rpsC</name>
    <name evidence="12" type="ORF">V22_18380</name>
</gene>
<proteinExistence type="inferred from homology"/>
<dbReference type="FunFam" id="3.30.300.20:FF:000001">
    <property type="entry name" value="30S ribosomal protein S3"/>
    <property type="match status" value="1"/>
</dbReference>
<dbReference type="InterPro" id="IPR018280">
    <property type="entry name" value="Ribosomal_uS3_CS"/>
</dbReference>
<keyword evidence="2 8" id="KW-0699">rRNA-binding</keyword>
<evidence type="ECO:0000256" key="10">
    <source>
        <dbReference type="SAM" id="MobiDB-lite"/>
    </source>
</evidence>
<reference evidence="12 13" key="1">
    <citation type="submission" date="2019-02" db="EMBL/GenBank/DDBJ databases">
        <title>Deep-cultivation of Planctomycetes and their phenomic and genomic characterization uncovers novel biology.</title>
        <authorList>
            <person name="Wiegand S."/>
            <person name="Jogler M."/>
            <person name="Boedeker C."/>
            <person name="Pinto D."/>
            <person name="Vollmers J."/>
            <person name="Rivas-Marin E."/>
            <person name="Kohn T."/>
            <person name="Peeters S.H."/>
            <person name="Heuer A."/>
            <person name="Rast P."/>
            <person name="Oberbeckmann S."/>
            <person name="Bunk B."/>
            <person name="Jeske O."/>
            <person name="Meyerdierks A."/>
            <person name="Storesund J.E."/>
            <person name="Kallscheuer N."/>
            <person name="Luecker S."/>
            <person name="Lage O.M."/>
            <person name="Pohl T."/>
            <person name="Merkel B.J."/>
            <person name="Hornburger P."/>
            <person name="Mueller R.-W."/>
            <person name="Bruemmer F."/>
            <person name="Labrenz M."/>
            <person name="Spormann A.M."/>
            <person name="Op den Camp H."/>
            <person name="Overmann J."/>
            <person name="Amann R."/>
            <person name="Jetten M.S.M."/>
            <person name="Mascher T."/>
            <person name="Medema M.H."/>
            <person name="Devos D.P."/>
            <person name="Kaster A.-K."/>
            <person name="Ovreas L."/>
            <person name="Rohde M."/>
            <person name="Galperin M.Y."/>
            <person name="Jogler C."/>
        </authorList>
    </citation>
    <scope>NUCLEOTIDE SEQUENCE [LARGE SCALE GENOMIC DNA]</scope>
    <source>
        <strain evidence="12 13">V22</strain>
    </source>
</reference>
<dbReference type="Pfam" id="PF07650">
    <property type="entry name" value="KH_2"/>
    <property type="match status" value="1"/>
</dbReference>
<keyword evidence="13" id="KW-1185">Reference proteome</keyword>
<dbReference type="NCBIfam" id="TIGR01009">
    <property type="entry name" value="rpsC_bact"/>
    <property type="match status" value="1"/>
</dbReference>
<comment type="function">
    <text evidence="6 8">Binds the lower part of the 30S subunit head. Binds mRNA in the 70S ribosome, positioning it for translation.</text>
</comment>
<dbReference type="PROSITE" id="PS00548">
    <property type="entry name" value="RIBOSOMAL_S3"/>
    <property type="match status" value="1"/>
</dbReference>
<keyword evidence="3 8" id="KW-0694">RNA-binding</keyword>
<dbReference type="GO" id="GO:0019843">
    <property type="term" value="F:rRNA binding"/>
    <property type="evidence" value="ECO:0007669"/>
    <property type="project" value="UniProtKB-UniRule"/>
</dbReference>
<dbReference type="HAMAP" id="MF_01309_B">
    <property type="entry name" value="Ribosomal_uS3_B"/>
    <property type="match status" value="1"/>
</dbReference>
<dbReference type="SUPFAM" id="SSF54814">
    <property type="entry name" value="Prokaryotic type KH domain (KH-domain type II)"/>
    <property type="match status" value="1"/>
</dbReference>
<dbReference type="Gene3D" id="3.30.1140.32">
    <property type="entry name" value="Ribosomal protein S3, C-terminal domain"/>
    <property type="match status" value="1"/>
</dbReference>
<dbReference type="InterPro" id="IPR005704">
    <property type="entry name" value="Ribosomal_uS3_bac-typ"/>
</dbReference>
<dbReference type="AlphaFoldDB" id="A0A517T899"/>
<protein>
    <recommendedName>
        <fullName evidence="7 8">Small ribosomal subunit protein uS3</fullName>
    </recommendedName>
</protein>
<dbReference type="OrthoDB" id="9806396at2"/>
<evidence type="ECO:0000313" key="12">
    <source>
        <dbReference type="EMBL" id="QDT64603.1"/>
    </source>
</evidence>
<dbReference type="InterPro" id="IPR015946">
    <property type="entry name" value="KH_dom-like_a/b"/>
</dbReference>
<evidence type="ECO:0000256" key="4">
    <source>
        <dbReference type="ARBA" id="ARBA00022980"/>
    </source>
</evidence>
<dbReference type="InterPro" id="IPR057258">
    <property type="entry name" value="Ribosomal_uS3"/>
</dbReference>
<dbReference type="GO" id="GO:0022627">
    <property type="term" value="C:cytosolic small ribosomal subunit"/>
    <property type="evidence" value="ECO:0007669"/>
    <property type="project" value="TreeGrafter"/>
</dbReference>
<sequence length="233" mass="25845">MGQKTRPTGFRIGITEPHRSKWYATKKDFGDLLVEDKKVRDYVKSKNKAAGIAQVVIERTRDSVVVHLHTSRPGILIGQKGQNVDRLKAELEDLTGRRMDVKIVELGNANRSATLVAEDIAQQLEKRGSFRRTLKRSLDQVMEAGVEGVKVELAGRLGGAEMSRREKASRGSVPLSTLRRHVDYGFAEAKTTYGIIGVKVWIDLGDYQDEESGDGADAEAGQAPKAPKRTYKR</sequence>
<dbReference type="GO" id="GO:0006412">
    <property type="term" value="P:translation"/>
    <property type="evidence" value="ECO:0007669"/>
    <property type="project" value="UniProtKB-UniRule"/>
</dbReference>
<dbReference type="PANTHER" id="PTHR11760:SF19">
    <property type="entry name" value="SMALL RIBOSOMAL SUBUNIT PROTEIN US3C"/>
    <property type="match status" value="1"/>
</dbReference>
<evidence type="ECO:0000256" key="6">
    <source>
        <dbReference type="ARBA" id="ARBA00024998"/>
    </source>
</evidence>
<dbReference type="CDD" id="cd02412">
    <property type="entry name" value="KH-II_30S_S3"/>
    <property type="match status" value="1"/>
</dbReference>
<dbReference type="PANTHER" id="PTHR11760">
    <property type="entry name" value="30S/40S RIBOSOMAL PROTEIN S3"/>
    <property type="match status" value="1"/>
</dbReference>
<feature type="domain" description="KH type-2" evidence="11">
    <location>
        <begin position="39"/>
        <end position="107"/>
    </location>
</feature>
<dbReference type="InterPro" id="IPR036419">
    <property type="entry name" value="Ribosomal_S3_C_sf"/>
</dbReference>
<name>A0A517T899_9PLAN</name>